<dbReference type="EMBL" id="CM001220">
    <property type="protein sequence ID" value="AES91612.1"/>
    <property type="molecule type" value="Genomic_DNA"/>
</dbReference>
<evidence type="ECO:0000259" key="5">
    <source>
        <dbReference type="Pfam" id="PF04112"/>
    </source>
</evidence>
<dbReference type="AlphaFoldDB" id="G7JFD6"/>
<proteinExistence type="inferred from homology"/>
<evidence type="ECO:0000313" key="7">
    <source>
        <dbReference type="EMBL" id="AES91612.1"/>
    </source>
</evidence>
<dbReference type="PANTHER" id="PTHR21373">
    <property type="entry name" value="GLUCOSE REPRESSIBLE PROTEIN MAK10"/>
    <property type="match status" value="1"/>
</dbReference>
<evidence type="ECO:0000313" key="9">
    <source>
        <dbReference type="Proteomes" id="UP000002051"/>
    </source>
</evidence>
<evidence type="ECO:0000256" key="3">
    <source>
        <dbReference type="ARBA" id="ARBA00022490"/>
    </source>
</evidence>
<dbReference type="Pfam" id="PF25789">
    <property type="entry name" value="TPR_NAA35"/>
    <property type="match status" value="1"/>
</dbReference>
<reference evidence="8" key="3">
    <citation type="submission" date="2015-04" db="UniProtKB">
        <authorList>
            <consortium name="EnsemblPlants"/>
        </authorList>
    </citation>
    <scope>IDENTIFICATION</scope>
    <source>
        <strain evidence="8">cv. Jemalong A17</strain>
    </source>
</reference>
<dbReference type="eggNOG" id="KOG2343">
    <property type="taxonomic scope" value="Eukaryota"/>
</dbReference>
<feature type="region of interest" description="Disordered" evidence="4">
    <location>
        <begin position="1"/>
        <end position="25"/>
    </location>
</feature>
<dbReference type="EnsemblPlants" id="AES91612">
    <property type="protein sequence ID" value="AES91612"/>
    <property type="gene ID" value="MTR_4g115450"/>
</dbReference>
<keyword evidence="3" id="KW-0963">Cytoplasm</keyword>
<accession>G7JFD6</accession>
<evidence type="ECO:0000256" key="2">
    <source>
        <dbReference type="ARBA" id="ARBA00006289"/>
    </source>
</evidence>
<feature type="domain" description="NAA35-like TPR repeats" evidence="6">
    <location>
        <begin position="354"/>
        <end position="613"/>
    </location>
</feature>
<gene>
    <name evidence="7" type="ordered locus">MTR_4g115450</name>
</gene>
<feature type="domain" description="NAA35-like N-terminal" evidence="5">
    <location>
        <begin position="46"/>
        <end position="189"/>
    </location>
</feature>
<evidence type="ECO:0000256" key="1">
    <source>
        <dbReference type="ARBA" id="ARBA00004496"/>
    </source>
</evidence>
<dbReference type="Proteomes" id="UP000002051">
    <property type="component" value="Chromosome 4"/>
</dbReference>
<dbReference type="OMA" id="YSAHEYG"/>
<dbReference type="InterPro" id="IPR007244">
    <property type="entry name" value="Naa35_N"/>
</dbReference>
<evidence type="ECO:0000256" key="4">
    <source>
        <dbReference type="SAM" id="MobiDB-lite"/>
    </source>
</evidence>
<name>G7JFD6_MEDTR</name>
<organism evidence="7 9">
    <name type="scientific">Medicago truncatula</name>
    <name type="common">Barrel medic</name>
    <name type="synonym">Medicago tribuloides</name>
    <dbReference type="NCBI Taxonomy" id="3880"/>
    <lineage>
        <taxon>Eukaryota</taxon>
        <taxon>Viridiplantae</taxon>
        <taxon>Streptophyta</taxon>
        <taxon>Embryophyta</taxon>
        <taxon>Tracheophyta</taxon>
        <taxon>Spermatophyta</taxon>
        <taxon>Magnoliopsida</taxon>
        <taxon>eudicotyledons</taxon>
        <taxon>Gunneridae</taxon>
        <taxon>Pentapetalae</taxon>
        <taxon>rosids</taxon>
        <taxon>fabids</taxon>
        <taxon>Fabales</taxon>
        <taxon>Fabaceae</taxon>
        <taxon>Papilionoideae</taxon>
        <taxon>50 kb inversion clade</taxon>
        <taxon>NPAAA clade</taxon>
        <taxon>Hologalegina</taxon>
        <taxon>IRL clade</taxon>
        <taxon>Trifolieae</taxon>
        <taxon>Medicago</taxon>
    </lineage>
</organism>
<sequence>MATLDRANEAATTTVQSRPPRIPSGDNSVWADVSPLLHAACQDLHEGDLIHGDNFNLFAAMSALEIMDPKMDSGMASTYYSLDEAIENGAAPVPVSDDKTTDVRCIIDIFDHILACEATWHKGHSLAQTVYSCLYLLRPERTSSHALLHSFCQIIRATCKAVLSVVSDSRTHEEEDLFIMAYGLPLNEDGNERCLALLNAVEETICRQLRACKTTSSKRRVSEDIEPLQNNPDLEEGYCRALLCRLRFRKHFYHILMSMKRPHGGGLELAREHIASCISEIGHIRKSSDFLRASAPEMSEQNIENTTASGCKPIGFDASLNCRLSAPTPPRAIKIFCLEKALEYFVKLLHDLDIICSCSLNPSLEAALLFVVKFQKSQPDLVSRAHLQLLLVQNGKLFGRYPMFSMITRAAGLPEVVENHDIQKNEFMVQLQQMVMNLLKIICTNAAWQRRKLGKMLQDWRVTYVQLELDFKKEFGNTSNNETLGFKIFQHILVWVEEQTYWIAFRFLTVGFELELYADHDYCMVYWYIYIVLINLAEKKHLRMAMSSGTGKKKTKKKRDSLKDAGTNLQISPAVRFLQSQIYLAEGLGMMLAALRNEHRIVPPQSPFSTEHEVRFSGFPLTVFKCITNFIKALQRVFGKFYSALDF</sequence>
<comment type="subcellular location">
    <subcellularLocation>
        <location evidence="1">Cytoplasm</location>
    </subcellularLocation>
</comment>
<dbReference type="HOGENOM" id="CLU_011757_1_1_1"/>
<reference evidence="7 9" key="1">
    <citation type="journal article" date="2011" name="Nature">
        <title>The Medicago genome provides insight into the evolution of rhizobial symbioses.</title>
        <authorList>
            <person name="Young N.D."/>
            <person name="Debelle F."/>
            <person name="Oldroyd G.E."/>
            <person name="Geurts R."/>
            <person name="Cannon S.B."/>
            <person name="Udvardi M.K."/>
            <person name="Benedito V.A."/>
            <person name="Mayer K.F."/>
            <person name="Gouzy J."/>
            <person name="Schoof H."/>
            <person name="Van de Peer Y."/>
            <person name="Proost S."/>
            <person name="Cook D.R."/>
            <person name="Meyers B.C."/>
            <person name="Spannagl M."/>
            <person name="Cheung F."/>
            <person name="De Mita S."/>
            <person name="Krishnakumar V."/>
            <person name="Gundlach H."/>
            <person name="Zhou S."/>
            <person name="Mudge J."/>
            <person name="Bharti A.K."/>
            <person name="Murray J.D."/>
            <person name="Naoumkina M.A."/>
            <person name="Rosen B."/>
            <person name="Silverstein K.A."/>
            <person name="Tang H."/>
            <person name="Rombauts S."/>
            <person name="Zhao P.X."/>
            <person name="Zhou P."/>
            <person name="Barbe V."/>
            <person name="Bardou P."/>
            <person name="Bechner M."/>
            <person name="Bellec A."/>
            <person name="Berger A."/>
            <person name="Berges H."/>
            <person name="Bidwell S."/>
            <person name="Bisseling T."/>
            <person name="Choisne N."/>
            <person name="Couloux A."/>
            <person name="Denny R."/>
            <person name="Deshpande S."/>
            <person name="Dai X."/>
            <person name="Doyle J.J."/>
            <person name="Dudez A.M."/>
            <person name="Farmer A.D."/>
            <person name="Fouteau S."/>
            <person name="Franken C."/>
            <person name="Gibelin C."/>
            <person name="Gish J."/>
            <person name="Goldstein S."/>
            <person name="Gonzalez A.J."/>
            <person name="Green P.J."/>
            <person name="Hallab A."/>
            <person name="Hartog M."/>
            <person name="Hua A."/>
            <person name="Humphray S.J."/>
            <person name="Jeong D.H."/>
            <person name="Jing Y."/>
            <person name="Jocker A."/>
            <person name="Kenton S.M."/>
            <person name="Kim D.J."/>
            <person name="Klee K."/>
            <person name="Lai H."/>
            <person name="Lang C."/>
            <person name="Lin S."/>
            <person name="Macmil S.L."/>
            <person name="Magdelenat G."/>
            <person name="Matthews L."/>
            <person name="McCorrison J."/>
            <person name="Monaghan E.L."/>
            <person name="Mun J.H."/>
            <person name="Najar F.Z."/>
            <person name="Nicholson C."/>
            <person name="Noirot C."/>
            <person name="O'Bleness M."/>
            <person name="Paule C.R."/>
            <person name="Poulain J."/>
            <person name="Prion F."/>
            <person name="Qin B."/>
            <person name="Qu C."/>
            <person name="Retzel E.F."/>
            <person name="Riddle C."/>
            <person name="Sallet E."/>
            <person name="Samain S."/>
            <person name="Samson N."/>
            <person name="Sanders I."/>
            <person name="Saurat O."/>
            <person name="Scarpelli C."/>
            <person name="Schiex T."/>
            <person name="Segurens B."/>
            <person name="Severin A.J."/>
            <person name="Sherrier D.J."/>
            <person name="Shi R."/>
            <person name="Sims S."/>
            <person name="Singer S.R."/>
            <person name="Sinharoy S."/>
            <person name="Sterck L."/>
            <person name="Viollet A."/>
            <person name="Wang B.B."/>
            <person name="Wang K."/>
            <person name="Wang M."/>
            <person name="Wang X."/>
            <person name="Warfsmann J."/>
            <person name="Weissenbach J."/>
            <person name="White D.D."/>
            <person name="White J.D."/>
            <person name="Wiley G.B."/>
            <person name="Wincker P."/>
            <person name="Xing Y."/>
            <person name="Yang L."/>
            <person name="Yao Z."/>
            <person name="Ying F."/>
            <person name="Zhai J."/>
            <person name="Zhou L."/>
            <person name="Zuber A."/>
            <person name="Denarie J."/>
            <person name="Dixon R.A."/>
            <person name="May G.D."/>
            <person name="Schwartz D.C."/>
            <person name="Rogers J."/>
            <person name="Quetier F."/>
            <person name="Town C.D."/>
            <person name="Roe B.A."/>
        </authorList>
    </citation>
    <scope>NUCLEOTIDE SEQUENCE [LARGE SCALE GENOMIC DNA]</scope>
    <source>
        <strain evidence="7">A17</strain>
        <strain evidence="8 9">cv. Jemalong A17</strain>
    </source>
</reference>
<dbReference type="PANTHER" id="PTHR21373:SF0">
    <property type="entry name" value="N-ALPHA-ACETYLTRANSFERASE 35, NATC AUXILIARY SUBUNIT"/>
    <property type="match status" value="1"/>
</dbReference>
<evidence type="ECO:0000259" key="6">
    <source>
        <dbReference type="Pfam" id="PF25789"/>
    </source>
</evidence>
<dbReference type="GO" id="GO:0031417">
    <property type="term" value="C:NatC complex"/>
    <property type="evidence" value="ECO:0000318"/>
    <property type="project" value="GO_Central"/>
</dbReference>
<dbReference type="InterPro" id="IPR057983">
    <property type="entry name" value="NAA35-like_N"/>
</dbReference>
<dbReference type="STRING" id="3880.G7JFD6"/>
<dbReference type="InterPro" id="IPR057982">
    <property type="entry name" value="TPR_NAA35"/>
</dbReference>
<keyword evidence="9" id="KW-1185">Reference proteome</keyword>
<dbReference type="PaxDb" id="3880-AES91612"/>
<protein>
    <submittedName>
        <fullName evidence="7">N-alpha-acetyltransferase 35, NatC auxiliary subunit</fullName>
    </submittedName>
</protein>
<dbReference type="Pfam" id="PF04112">
    <property type="entry name" value="Mak10"/>
    <property type="match status" value="1"/>
</dbReference>
<comment type="similarity">
    <text evidence="2">Belongs to the MAK10 family.</text>
</comment>
<evidence type="ECO:0000313" key="8">
    <source>
        <dbReference type="EnsemblPlants" id="AES91612"/>
    </source>
</evidence>
<reference evidence="7 9" key="2">
    <citation type="journal article" date="2014" name="BMC Genomics">
        <title>An improved genome release (version Mt4.0) for the model legume Medicago truncatula.</title>
        <authorList>
            <person name="Tang H."/>
            <person name="Krishnakumar V."/>
            <person name="Bidwell S."/>
            <person name="Rosen B."/>
            <person name="Chan A."/>
            <person name="Zhou S."/>
            <person name="Gentzbittel L."/>
            <person name="Childs K.L."/>
            <person name="Yandell M."/>
            <person name="Gundlach H."/>
            <person name="Mayer K.F."/>
            <person name="Schwartz D.C."/>
            <person name="Town C.D."/>
        </authorList>
    </citation>
    <scope>GENOME REANNOTATION</scope>
    <source>
        <strain evidence="7">A17</strain>
        <strain evidence="8 9">cv. Jemalong A17</strain>
    </source>
</reference>